<organism evidence="2 3">
    <name type="scientific">Coprobacter fastidiosus</name>
    <dbReference type="NCBI Taxonomy" id="1099853"/>
    <lineage>
        <taxon>Bacteria</taxon>
        <taxon>Pseudomonadati</taxon>
        <taxon>Bacteroidota</taxon>
        <taxon>Bacteroidia</taxon>
        <taxon>Bacteroidales</taxon>
        <taxon>Barnesiellaceae</taxon>
        <taxon>Coprobacter</taxon>
    </lineage>
</organism>
<dbReference type="InterPro" id="IPR032276">
    <property type="entry name" value="DUF4836"/>
</dbReference>
<gene>
    <name evidence="2" type="ORF">DDY73_01495</name>
</gene>
<reference evidence="2 3" key="1">
    <citation type="journal article" date="2018" name="Nat. Biotechnol.">
        <title>A standardized bacterial taxonomy based on genome phylogeny substantially revises the tree of life.</title>
        <authorList>
            <person name="Parks D.H."/>
            <person name="Chuvochina M."/>
            <person name="Waite D.W."/>
            <person name="Rinke C."/>
            <person name="Skarshewski A."/>
            <person name="Chaumeil P.A."/>
            <person name="Hugenholtz P."/>
        </authorList>
    </citation>
    <scope>NUCLEOTIDE SEQUENCE [LARGE SCALE GENOMIC DNA]</scope>
    <source>
        <strain evidence="2">UBA11482</strain>
    </source>
</reference>
<comment type="caution">
    <text evidence="2">The sequence shown here is derived from an EMBL/GenBank/DDBJ whole genome shotgun (WGS) entry which is preliminary data.</text>
</comment>
<evidence type="ECO:0000313" key="3">
    <source>
        <dbReference type="Proteomes" id="UP000262954"/>
    </source>
</evidence>
<dbReference type="GeneID" id="92929386"/>
<dbReference type="AlphaFoldDB" id="A0A354LZG5"/>
<dbReference type="Proteomes" id="UP000262954">
    <property type="component" value="Unassembled WGS sequence"/>
</dbReference>
<dbReference type="RefSeq" id="WP_081705637.1">
    <property type="nucleotide sequence ID" value="NZ_AP028032.1"/>
</dbReference>
<dbReference type="PROSITE" id="PS51257">
    <property type="entry name" value="PROKAR_LIPOPROTEIN"/>
    <property type="match status" value="1"/>
</dbReference>
<feature type="signal peptide" evidence="1">
    <location>
        <begin position="1"/>
        <end position="27"/>
    </location>
</feature>
<proteinExistence type="predicted"/>
<protein>
    <submittedName>
        <fullName evidence="2">DUF4836 domain-containing protein</fullName>
    </submittedName>
</protein>
<dbReference type="EMBL" id="DNWC01000024">
    <property type="protein sequence ID" value="HBJ07654.1"/>
    <property type="molecule type" value="Genomic_DNA"/>
</dbReference>
<accession>A0A354LZG5</accession>
<evidence type="ECO:0000256" key="1">
    <source>
        <dbReference type="SAM" id="SignalP"/>
    </source>
</evidence>
<sequence length="521" mass="57515">MKNRISFTGLCALLCTFLFLFSCSEKSEYMQTIPSDAAFVMTFDMKSLSEKGDVADWIKSEKNASLFNAFSSGMGEGTVKLWKKIQEDPEISGLSFTDNWVCFAAGETNPVLCILAKISDVDKWREVMKAMEAEGVATPISKEDNVESSLIGQRAKCLFDKNRVLLLIGQDATGILESKTAAGWFTQKKENSLLSNGEFSAFLKERKDVNYWYRMGALPVFFRSVYSAYLPDGILLGSLYSIGYCDFQKGKIEVTSGLRSDDKDSMKKLEEIFKMGGKQSGKFLKQIPANALYAVGMNLDGQKLYKFLSALPGLTQTQMNAIQSEDTKKIISSIDGDLLLSVIGLSGNASGFMGTAIPDVAVFAQVNDDYAVELIKRNLGILGVKEIGKNRYKLSMGEASLYFGLENKKNFFITNSTQVFENISNGMPESLANTPYASAFDKQFYSLVINMKEGIANLMPMVMGSYSSRQYVSLFEQCPFTYLSGSGNGTNGNIEIFLSDDSKNAFAAILDWITVVASQER</sequence>
<keyword evidence="1" id="KW-0732">Signal</keyword>
<name>A0A354LZG5_9BACT</name>
<evidence type="ECO:0000313" key="2">
    <source>
        <dbReference type="EMBL" id="HBJ07654.1"/>
    </source>
</evidence>
<feature type="chain" id="PRO_5017047472" evidence="1">
    <location>
        <begin position="28"/>
        <end position="521"/>
    </location>
</feature>
<dbReference type="Pfam" id="PF16120">
    <property type="entry name" value="DUF4836"/>
    <property type="match status" value="1"/>
</dbReference>